<protein>
    <submittedName>
        <fullName evidence="2">Uncharacterized protein</fullName>
    </submittedName>
</protein>
<feature type="compositionally biased region" description="Basic and acidic residues" evidence="1">
    <location>
        <begin position="999"/>
        <end position="1010"/>
    </location>
</feature>
<feature type="compositionally biased region" description="Basic and acidic residues" evidence="1">
    <location>
        <begin position="536"/>
        <end position="563"/>
    </location>
</feature>
<evidence type="ECO:0000313" key="3">
    <source>
        <dbReference type="Proteomes" id="UP001175227"/>
    </source>
</evidence>
<feature type="compositionally biased region" description="Basic and acidic residues" evidence="1">
    <location>
        <begin position="570"/>
        <end position="590"/>
    </location>
</feature>
<reference evidence="2" key="1">
    <citation type="submission" date="2023-06" db="EMBL/GenBank/DDBJ databases">
        <authorList>
            <consortium name="Lawrence Berkeley National Laboratory"/>
            <person name="Ahrendt S."/>
            <person name="Sahu N."/>
            <person name="Indic B."/>
            <person name="Wong-Bajracharya J."/>
            <person name="Merenyi Z."/>
            <person name="Ke H.-M."/>
            <person name="Monk M."/>
            <person name="Kocsube S."/>
            <person name="Drula E."/>
            <person name="Lipzen A."/>
            <person name="Balint B."/>
            <person name="Henrissat B."/>
            <person name="Andreopoulos B."/>
            <person name="Martin F.M."/>
            <person name="Harder C.B."/>
            <person name="Rigling D."/>
            <person name="Ford K.L."/>
            <person name="Foster G.D."/>
            <person name="Pangilinan J."/>
            <person name="Papanicolaou A."/>
            <person name="Barry K."/>
            <person name="LaButti K."/>
            <person name="Viragh M."/>
            <person name="Koriabine M."/>
            <person name="Yan M."/>
            <person name="Riley R."/>
            <person name="Champramary S."/>
            <person name="Plett K.L."/>
            <person name="Tsai I.J."/>
            <person name="Slot J."/>
            <person name="Sipos G."/>
            <person name="Plett J."/>
            <person name="Nagy L.G."/>
            <person name="Grigoriev I.V."/>
        </authorList>
    </citation>
    <scope>NUCLEOTIDE SEQUENCE</scope>
    <source>
        <strain evidence="2">ICMP 16352</strain>
    </source>
</reference>
<accession>A0AA39PFT2</accession>
<name>A0AA39PFT2_9AGAR</name>
<sequence>MDVQAAASALSESASSHKKETVNTSLRHVLETVKLLELSSPSPNSIEIIGTRLRKPLLPLYQHCTEPALRFCSATLNFIFVKKVQPALIAQANGLVVAWQSTQSALLSGVLDFIERNPTKENKKHIATGLYPVLCDGYFLKTPSEHLTAGVGLVCSAFILLTETASLNENRLLLQDPKLLGAKRIGTTLAGCKDYLAIEALLELFASILPPTTKGANNDKRRRFLHLVFDPTLFTCSAQLIKILSSPPTTDWETLSVEIIAMLSKSDISFPQPFKIMSLQVANSFPNVDNTIYLDNKGFTSNIDENGTYETFHTPFANVQTIKFNATASSLYTVVTVHLTAFPIIDRTAETRDPTQNATIVFEISNTEKERFIKSLKARKLGPNIASNERKASKLNVDLPLDFTSNGQSFPEKAGRVLGVDASSDYHLLQTPSALGLHGISPPTSTDLKSLDVGGDQDDVAPKPPKTRRAQNHKAVESDDEVQDIPLVSVGKTTPHSKPQPLERQPAERLILTRPQSREHSPKKPFSKAQGHRVHFGREEHSSSYKAADGSEPKEEKSKRDTDAVSTRSVDAKRQRTAKIEDDEDKDPRASKRPRLQSPPRTETAKDSKSPVFKKPVIASRRYKRKGRTSSPAPSEAADMEYDEIPSVAAHKQVTLNRPEDQPISAPRSTRLSAMKGRGGKVHGKGVPVKTDPPPTRNVKDTKTRNMAKDDQKETKSARRPERVRKVVNKHTKANTVEKKSPTPVKSGLRDRKSSSETNADMNTIKSTVQAALGSDLLDAFPTNHDWMETETYTDFTAPVKIEQPTSEISPDPNIIKKSVTTIDLTLDDSPPPTTNRSRDKQRQIPIHALIFHPEPAVSSKSDNSIAKKSEKSLGVSSRVLVTTRRTAEKAENGLTTSSPTNPRNGPIEIHTRTEIPTTSQQVSTRYQQSVRTNDAIVHLDRDSAMMHTTVSRIRRPAVAREDGSPGFSASTLPSSAKAPAGISRPHSTSNTDSMNGARRQENLISHSDRNQSPTPVKLVKENSSAKARTPHSKQKFDVPSMTNPSRGPPLFDKINAPKFLSRTEQYSPPKVSSKYGIFRCLSMPAVWSPFCSSAYG</sequence>
<dbReference type="AlphaFoldDB" id="A0AA39PFT2"/>
<feature type="compositionally biased region" description="Polar residues" evidence="1">
    <location>
        <begin position="986"/>
        <end position="995"/>
    </location>
</feature>
<feature type="region of interest" description="Disordered" evidence="1">
    <location>
        <begin position="434"/>
        <end position="767"/>
    </location>
</feature>
<keyword evidence="3" id="KW-1185">Reference proteome</keyword>
<feature type="region of interest" description="Disordered" evidence="1">
    <location>
        <begin position="822"/>
        <end position="930"/>
    </location>
</feature>
<feature type="compositionally biased region" description="Polar residues" evidence="1">
    <location>
        <begin position="756"/>
        <end position="767"/>
    </location>
</feature>
<evidence type="ECO:0000256" key="1">
    <source>
        <dbReference type="SAM" id="MobiDB-lite"/>
    </source>
</evidence>
<gene>
    <name evidence="2" type="ORF">IW261DRAFT_948183</name>
</gene>
<dbReference type="EMBL" id="JAUEPR010000006">
    <property type="protein sequence ID" value="KAK0483422.1"/>
    <property type="molecule type" value="Genomic_DNA"/>
</dbReference>
<proteinExistence type="predicted"/>
<organism evidence="2 3">
    <name type="scientific">Armillaria novae-zelandiae</name>
    <dbReference type="NCBI Taxonomy" id="153914"/>
    <lineage>
        <taxon>Eukaryota</taxon>
        <taxon>Fungi</taxon>
        <taxon>Dikarya</taxon>
        <taxon>Basidiomycota</taxon>
        <taxon>Agaricomycotina</taxon>
        <taxon>Agaricomycetes</taxon>
        <taxon>Agaricomycetidae</taxon>
        <taxon>Agaricales</taxon>
        <taxon>Marasmiineae</taxon>
        <taxon>Physalacriaceae</taxon>
        <taxon>Armillaria</taxon>
    </lineage>
</organism>
<feature type="compositionally biased region" description="Polar residues" evidence="1">
    <location>
        <begin position="894"/>
        <end position="904"/>
    </location>
</feature>
<feature type="compositionally biased region" description="Basic and acidic residues" evidence="1">
    <location>
        <begin position="698"/>
        <end position="725"/>
    </location>
</feature>
<feature type="region of interest" description="Disordered" evidence="1">
    <location>
        <begin position="948"/>
        <end position="1052"/>
    </location>
</feature>
<feature type="compositionally biased region" description="Polar residues" evidence="1">
    <location>
        <begin position="915"/>
        <end position="930"/>
    </location>
</feature>
<dbReference type="Proteomes" id="UP001175227">
    <property type="component" value="Unassembled WGS sequence"/>
</dbReference>
<feature type="compositionally biased region" description="Basic residues" evidence="1">
    <location>
        <begin position="523"/>
        <end position="535"/>
    </location>
</feature>
<comment type="caution">
    <text evidence="2">The sequence shown here is derived from an EMBL/GenBank/DDBJ whole genome shotgun (WGS) entry which is preliminary data.</text>
</comment>
<evidence type="ECO:0000313" key="2">
    <source>
        <dbReference type="EMBL" id="KAK0483422.1"/>
    </source>
</evidence>